<keyword evidence="4 9" id="KW-0812">Transmembrane</keyword>
<evidence type="ECO:0000256" key="10">
    <source>
        <dbReference type="PROSITE-ProRule" id="PRU10143"/>
    </source>
</evidence>
<feature type="domain" description="TonB-dependent receptor plug" evidence="15">
    <location>
        <begin position="62"/>
        <end position="171"/>
    </location>
</feature>
<organism evidence="16 17">
    <name type="scientific">Hyphomonas polymorpha PS728</name>
    <dbReference type="NCBI Taxonomy" id="1280954"/>
    <lineage>
        <taxon>Bacteria</taxon>
        <taxon>Pseudomonadati</taxon>
        <taxon>Pseudomonadota</taxon>
        <taxon>Alphaproteobacteria</taxon>
        <taxon>Hyphomonadales</taxon>
        <taxon>Hyphomonadaceae</taxon>
        <taxon>Hyphomonas</taxon>
    </lineage>
</organism>
<feature type="domain" description="TonB-dependent receptor-like beta-barrel" evidence="14">
    <location>
        <begin position="249"/>
        <end position="711"/>
    </location>
</feature>
<dbReference type="EMBL" id="ARYM01000014">
    <property type="protein sequence ID" value="KCZ97925.1"/>
    <property type="molecule type" value="Genomic_DNA"/>
</dbReference>
<evidence type="ECO:0000259" key="14">
    <source>
        <dbReference type="Pfam" id="PF00593"/>
    </source>
</evidence>
<protein>
    <submittedName>
        <fullName evidence="16">FecA-like outer membrane receptor</fullName>
    </submittedName>
</protein>
<dbReference type="Pfam" id="PF07715">
    <property type="entry name" value="Plug"/>
    <property type="match status" value="1"/>
</dbReference>
<dbReference type="GO" id="GO:0009279">
    <property type="term" value="C:cell outer membrane"/>
    <property type="evidence" value="ECO:0007669"/>
    <property type="project" value="UniProtKB-SubCell"/>
</dbReference>
<feature type="chain" id="PRO_5001615261" evidence="13">
    <location>
        <begin position="37"/>
        <end position="741"/>
    </location>
</feature>
<evidence type="ECO:0000256" key="4">
    <source>
        <dbReference type="ARBA" id="ARBA00022692"/>
    </source>
</evidence>
<reference evidence="16 17" key="1">
    <citation type="journal article" date="2014" name="Antonie Van Leeuwenhoek">
        <title>Hyphomonas beringensis sp. nov. and Hyphomonas chukchiensis sp. nov., isolated from surface seawater of the Bering Sea and Chukchi Sea.</title>
        <authorList>
            <person name="Li C."/>
            <person name="Lai Q."/>
            <person name="Li G."/>
            <person name="Dong C."/>
            <person name="Wang J."/>
            <person name="Liao Y."/>
            <person name="Shao Z."/>
        </authorList>
    </citation>
    <scope>NUCLEOTIDE SEQUENCE [LARGE SCALE GENOMIC DNA]</scope>
    <source>
        <strain evidence="16 17">PS728</strain>
    </source>
</reference>
<comment type="subcellular location">
    <subcellularLocation>
        <location evidence="1 9">Cell outer membrane</location>
        <topology evidence="1 9">Multi-pass membrane protein</topology>
    </subcellularLocation>
</comment>
<dbReference type="eggNOG" id="COG4772">
    <property type="taxonomic scope" value="Bacteria"/>
</dbReference>
<evidence type="ECO:0000256" key="11">
    <source>
        <dbReference type="PROSITE-ProRule" id="PRU10144"/>
    </source>
</evidence>
<proteinExistence type="inferred from homology"/>
<dbReference type="RefSeq" id="WP_051612592.1">
    <property type="nucleotide sequence ID" value="NZ_ARYM01000014.1"/>
</dbReference>
<dbReference type="PROSITE" id="PS00430">
    <property type="entry name" value="TONB_DEPENDENT_REC_1"/>
    <property type="match status" value="1"/>
</dbReference>
<evidence type="ECO:0000256" key="9">
    <source>
        <dbReference type="PROSITE-ProRule" id="PRU01360"/>
    </source>
</evidence>
<keyword evidence="5 13" id="KW-0732">Signal</keyword>
<dbReference type="InterPro" id="IPR037066">
    <property type="entry name" value="Plug_dom_sf"/>
</dbReference>
<feature type="short sequence motif" description="TonB C-terminal box" evidence="11">
    <location>
        <begin position="724"/>
        <end position="741"/>
    </location>
</feature>
<dbReference type="Gene3D" id="2.170.130.10">
    <property type="entry name" value="TonB-dependent receptor, plug domain"/>
    <property type="match status" value="1"/>
</dbReference>
<dbReference type="Gene3D" id="2.40.170.20">
    <property type="entry name" value="TonB-dependent receptor, beta-barrel domain"/>
    <property type="match status" value="1"/>
</dbReference>
<dbReference type="AlphaFoldDB" id="A0A062VIP3"/>
<keyword evidence="7 9" id="KW-0472">Membrane</keyword>
<dbReference type="PATRIC" id="fig|1280954.3.peg.2571"/>
<dbReference type="InterPro" id="IPR039426">
    <property type="entry name" value="TonB-dep_rcpt-like"/>
</dbReference>
<keyword evidence="17" id="KW-1185">Reference proteome</keyword>
<dbReference type="OrthoDB" id="9760333at2"/>
<accession>A0A062VIP3</accession>
<evidence type="ECO:0000256" key="8">
    <source>
        <dbReference type="ARBA" id="ARBA00023237"/>
    </source>
</evidence>
<evidence type="ECO:0000256" key="13">
    <source>
        <dbReference type="SAM" id="SignalP"/>
    </source>
</evidence>
<gene>
    <name evidence="16" type="ORF">HPO_12703</name>
</gene>
<keyword evidence="6 10" id="KW-0798">TonB box</keyword>
<keyword evidence="2 9" id="KW-0813">Transport</keyword>
<dbReference type="SUPFAM" id="SSF56935">
    <property type="entry name" value="Porins"/>
    <property type="match status" value="1"/>
</dbReference>
<evidence type="ECO:0000256" key="3">
    <source>
        <dbReference type="ARBA" id="ARBA00022452"/>
    </source>
</evidence>
<evidence type="ECO:0000313" key="17">
    <source>
        <dbReference type="Proteomes" id="UP000027100"/>
    </source>
</evidence>
<dbReference type="PANTHER" id="PTHR30442">
    <property type="entry name" value="IRON III DICITRATE TRANSPORT PROTEIN FECA"/>
    <property type="match status" value="1"/>
</dbReference>
<feature type="short sequence motif" description="TonB box" evidence="10">
    <location>
        <begin position="51"/>
        <end position="57"/>
    </location>
</feature>
<evidence type="ECO:0000256" key="6">
    <source>
        <dbReference type="ARBA" id="ARBA00023077"/>
    </source>
</evidence>
<sequence>MQFADENRPTTRLVRRAGLLTSAALFALALPATAEAVEESEAERAVKVLDTVTVIGNIEDPQSTYGSAYTLTERELEKFESSNINSVLRAVPGVYVRDEDGLGAFPRIGIRASSSGRSDRILVLEDGVPAAMAPYANTSAYFFPNISRMRSVEVLKGPETLLYGPQTVTGVVNLLATAIPEERAGFVRAEFGENNTGRVHAWYGDQVGQVGFLVETFQSTTDGFQKIDRSARSAGNEIEEYILRLQWEGTRQRLEFKGQYNDETHDVSYLGLTDADFKANPDRRYGLSELEQMNRGRTGFSLHHEFDLTDAWALKSTAYWTDTERHYRRLNQINGVNIGSVADTINTGGTNAALLQGILDGTANTTHPNGVRYGNNFQEFTSQGIQTQLEGEFQTGALSHNLTFGVRRHEDETRNVASANNEFYQQVNGALVFQGLGTPNINKGEAEAWSVWLGDRISYGNWSFLPVIRYEDIKTVGNVLNPAPRNSLTNTSVGLGVNYAVNANWTLLAGAYEGFAPPGSSAAEGTKGEESVNYEAGVRYRNGTVGVDAIAFLSDYDNALRLCLVANPCPGGIVDGSTLQSGAKEVYGLELGAFATLFQNESFSIPARLSYTYTDGEYTRAADTAGGVLAGDTLDYTPPHTGVLQVGIEHQGGWDVYAALNYTDETCTTTTCDRIGIDDTYLRTESLLTVDLSASYDISDVVEVYTKVDNVFDERAIMHRGADGARGNPGRYVGVGIRLNF</sequence>
<evidence type="ECO:0000256" key="7">
    <source>
        <dbReference type="ARBA" id="ARBA00023136"/>
    </source>
</evidence>
<evidence type="ECO:0000259" key="15">
    <source>
        <dbReference type="Pfam" id="PF07715"/>
    </source>
</evidence>
<dbReference type="PROSITE" id="PS52016">
    <property type="entry name" value="TONB_DEPENDENT_REC_3"/>
    <property type="match status" value="1"/>
</dbReference>
<dbReference type="InterPro" id="IPR010916">
    <property type="entry name" value="TonB_box_CS"/>
</dbReference>
<evidence type="ECO:0000256" key="5">
    <source>
        <dbReference type="ARBA" id="ARBA00022729"/>
    </source>
</evidence>
<evidence type="ECO:0000256" key="2">
    <source>
        <dbReference type="ARBA" id="ARBA00022448"/>
    </source>
</evidence>
<dbReference type="InterPro" id="IPR012910">
    <property type="entry name" value="Plug_dom"/>
</dbReference>
<dbReference type="InterPro" id="IPR010917">
    <property type="entry name" value="TonB_rcpt_CS"/>
</dbReference>
<dbReference type="Proteomes" id="UP000027100">
    <property type="component" value="Unassembled WGS sequence"/>
</dbReference>
<dbReference type="PANTHER" id="PTHR30442:SF0">
    <property type="entry name" value="FE(3+) DICITRATE TRANSPORT PROTEIN FECA"/>
    <property type="match status" value="1"/>
</dbReference>
<keyword evidence="16" id="KW-0675">Receptor</keyword>
<keyword evidence="3 9" id="KW-1134">Transmembrane beta strand</keyword>
<comment type="caution">
    <text evidence="16">The sequence shown here is derived from an EMBL/GenBank/DDBJ whole genome shotgun (WGS) entry which is preliminary data.</text>
</comment>
<dbReference type="GO" id="GO:0033214">
    <property type="term" value="P:siderophore-iron import into cell"/>
    <property type="evidence" value="ECO:0007669"/>
    <property type="project" value="TreeGrafter"/>
</dbReference>
<evidence type="ECO:0000256" key="1">
    <source>
        <dbReference type="ARBA" id="ARBA00004571"/>
    </source>
</evidence>
<comment type="similarity">
    <text evidence="9 12">Belongs to the TonB-dependent receptor family.</text>
</comment>
<dbReference type="STRING" id="1280954.HPO_12703"/>
<evidence type="ECO:0000256" key="12">
    <source>
        <dbReference type="RuleBase" id="RU003357"/>
    </source>
</evidence>
<dbReference type="Pfam" id="PF00593">
    <property type="entry name" value="TonB_dep_Rec_b-barrel"/>
    <property type="match status" value="1"/>
</dbReference>
<evidence type="ECO:0000313" key="16">
    <source>
        <dbReference type="EMBL" id="KCZ97925.1"/>
    </source>
</evidence>
<dbReference type="InterPro" id="IPR000531">
    <property type="entry name" value="Beta-barrel_TonB"/>
</dbReference>
<dbReference type="InterPro" id="IPR036942">
    <property type="entry name" value="Beta-barrel_TonB_sf"/>
</dbReference>
<name>A0A062VIP3_9PROT</name>
<keyword evidence="8 9" id="KW-0998">Cell outer membrane</keyword>
<dbReference type="PROSITE" id="PS01156">
    <property type="entry name" value="TONB_DEPENDENT_REC_2"/>
    <property type="match status" value="1"/>
</dbReference>
<feature type="signal peptide" evidence="13">
    <location>
        <begin position="1"/>
        <end position="36"/>
    </location>
</feature>